<name>A0A841YHH7_9LIST</name>
<comment type="caution">
    <text evidence="2">The sequence shown here is derived from an EMBL/GenBank/DDBJ whole genome shotgun (WGS) entry which is preliminary data.</text>
</comment>
<gene>
    <name evidence="2" type="ORF">HB844_11700</name>
</gene>
<dbReference type="RefSeq" id="WP_007544624.1">
    <property type="nucleotide sequence ID" value="NZ_JAARPY010000013.1"/>
</dbReference>
<sequence length="453" mass="52432">MVENISKEDVFEKLFNAYNYGNLGLFIGAGFSKALTDEALGWFALIKEVCNVTQLKMPEEEELIGLSMPELATLLCKQLAEKNYKNDYSEAKNKFKEEICLLANWLPKEEKIVSCRKQFDQIEPSWLVTTNYDLVLEAILTGKSKSLGPTDYLSAPRGIIPIYHLHGVRNDPESIIIAQEDYVPLFRPTEYRQSKLAMTIRESTTLVLGYGLGDVNVLSAVDWSKNVYTKGDGYPSEIIQALWSKTPRELPYRDETGNLIIEIDSIDEFLENLSSYIKNARKLYDKKLEELEAIVEDLNKKEEEKIQEFISNQEFRLQLLKMLPQFEYHMISPYIEFLLVCINKVWIKAREDNGFLSYDEYINILLDILVQYDYHKMPPRLFQIMAEGLNRVLQYIGEYTGDKSKGKAHEATKTWFKRKASIPHDTKVQLISYAEKYELTFLKNKLKVSIPVV</sequence>
<protein>
    <submittedName>
        <fullName evidence="2">SIR2 family protein</fullName>
    </submittedName>
</protein>
<evidence type="ECO:0000313" key="2">
    <source>
        <dbReference type="EMBL" id="MBC1399538.1"/>
    </source>
</evidence>
<dbReference type="Pfam" id="PF13289">
    <property type="entry name" value="SIR2_2"/>
    <property type="match status" value="1"/>
</dbReference>
<dbReference type="Proteomes" id="UP000571128">
    <property type="component" value="Unassembled WGS sequence"/>
</dbReference>
<organism evidence="2 3">
    <name type="scientific">Listeria fleischmannii</name>
    <dbReference type="NCBI Taxonomy" id="1069827"/>
    <lineage>
        <taxon>Bacteria</taxon>
        <taxon>Bacillati</taxon>
        <taxon>Bacillota</taxon>
        <taxon>Bacilli</taxon>
        <taxon>Bacillales</taxon>
        <taxon>Listeriaceae</taxon>
        <taxon>Listeria</taxon>
    </lineage>
</organism>
<reference evidence="2 3" key="1">
    <citation type="submission" date="2020-03" db="EMBL/GenBank/DDBJ databases">
        <title>Soil Listeria distribution.</title>
        <authorList>
            <person name="Liao J."/>
            <person name="Wiedmann M."/>
        </authorList>
    </citation>
    <scope>NUCLEOTIDE SEQUENCE [LARGE SCALE GENOMIC DNA]</scope>
    <source>
        <strain evidence="2 3">FSL L7-1645</strain>
    </source>
</reference>
<proteinExistence type="predicted"/>
<evidence type="ECO:0000256" key="1">
    <source>
        <dbReference type="SAM" id="Coils"/>
    </source>
</evidence>
<dbReference type="AlphaFoldDB" id="A0A841YHH7"/>
<dbReference type="EMBL" id="JAARPY010000013">
    <property type="protein sequence ID" value="MBC1399538.1"/>
    <property type="molecule type" value="Genomic_DNA"/>
</dbReference>
<accession>A0A841YHH7</accession>
<feature type="coiled-coil region" evidence="1">
    <location>
        <begin position="270"/>
        <end position="308"/>
    </location>
</feature>
<keyword evidence="1" id="KW-0175">Coiled coil</keyword>
<evidence type="ECO:0000313" key="3">
    <source>
        <dbReference type="Proteomes" id="UP000571128"/>
    </source>
</evidence>